<dbReference type="InterPro" id="IPR000182">
    <property type="entry name" value="GNAT_dom"/>
</dbReference>
<dbReference type="GO" id="GO:0016746">
    <property type="term" value="F:acyltransferase activity"/>
    <property type="evidence" value="ECO:0007669"/>
    <property type="project" value="UniProtKB-KW"/>
</dbReference>
<sequence>MKLAATGVEFELRAGTVDDVPLLLSFIHAMAEFEKLEVQTSESTLREALFGEHPAAQTLLAFIDDQPVAYAVYFFGFATMVGKRGLWLDDLFVKPQFRGNGIATAVMAYLADLAVQSNCGRFEWVVLDWNSPAISLYQRMGAKIHDDWRLCRLDDDELANVASQLVRLESGR</sequence>
<dbReference type="CDD" id="cd04301">
    <property type="entry name" value="NAT_SF"/>
    <property type="match status" value="1"/>
</dbReference>
<evidence type="ECO:0000313" key="5">
    <source>
        <dbReference type="Proteomes" id="UP001593833"/>
    </source>
</evidence>
<dbReference type="Pfam" id="PF00583">
    <property type="entry name" value="Acetyltransf_1"/>
    <property type="match status" value="1"/>
</dbReference>
<dbReference type="EMBL" id="JBHPKH010000198">
    <property type="protein sequence ID" value="MFC1573520.1"/>
    <property type="molecule type" value="Genomic_DNA"/>
</dbReference>
<dbReference type="InterPro" id="IPR016181">
    <property type="entry name" value="Acyl_CoA_acyltransferase"/>
</dbReference>
<dbReference type="PANTHER" id="PTHR10545">
    <property type="entry name" value="DIAMINE N-ACETYLTRANSFERASE"/>
    <property type="match status" value="1"/>
</dbReference>
<proteinExistence type="predicted"/>
<name>A0ABV6YMI3_UNCEI</name>
<protein>
    <submittedName>
        <fullName evidence="4">GNAT family N-acetyltransferase</fullName>
        <ecNumber evidence="4">2.3.-.-</ecNumber>
    </submittedName>
</protein>
<evidence type="ECO:0000313" key="4">
    <source>
        <dbReference type="EMBL" id="MFC1573520.1"/>
    </source>
</evidence>
<keyword evidence="5" id="KW-1185">Reference proteome</keyword>
<feature type="domain" description="N-acetyltransferase" evidence="3">
    <location>
        <begin position="10"/>
        <end position="167"/>
    </location>
</feature>
<dbReference type="Gene3D" id="3.40.630.30">
    <property type="match status" value="1"/>
</dbReference>
<dbReference type="InterPro" id="IPR051016">
    <property type="entry name" value="Diverse_Substrate_AcTransf"/>
</dbReference>
<keyword evidence="1 4" id="KW-0808">Transferase</keyword>
<evidence type="ECO:0000256" key="2">
    <source>
        <dbReference type="ARBA" id="ARBA00023315"/>
    </source>
</evidence>
<comment type="caution">
    <text evidence="4">The sequence shown here is derived from an EMBL/GenBank/DDBJ whole genome shotgun (WGS) entry which is preliminary data.</text>
</comment>
<reference evidence="4 5" key="1">
    <citation type="submission" date="2024-09" db="EMBL/GenBank/DDBJ databases">
        <authorList>
            <person name="D'Angelo T."/>
        </authorList>
    </citation>
    <scope>NUCLEOTIDE SEQUENCE [LARGE SCALE GENOMIC DNA]</scope>
    <source>
        <strain evidence="4">SAG AM-320-E07</strain>
    </source>
</reference>
<dbReference type="PANTHER" id="PTHR10545:SF29">
    <property type="entry name" value="GH14572P-RELATED"/>
    <property type="match status" value="1"/>
</dbReference>
<organism evidence="4 5">
    <name type="scientific">Eiseniibacteriota bacterium</name>
    <dbReference type="NCBI Taxonomy" id="2212470"/>
    <lineage>
        <taxon>Bacteria</taxon>
        <taxon>Candidatus Eiseniibacteriota</taxon>
    </lineage>
</organism>
<dbReference type="EC" id="2.3.-.-" evidence="4"/>
<evidence type="ECO:0000259" key="3">
    <source>
        <dbReference type="PROSITE" id="PS51186"/>
    </source>
</evidence>
<keyword evidence="2 4" id="KW-0012">Acyltransferase</keyword>
<evidence type="ECO:0000256" key="1">
    <source>
        <dbReference type="ARBA" id="ARBA00022679"/>
    </source>
</evidence>
<dbReference type="PROSITE" id="PS51186">
    <property type="entry name" value="GNAT"/>
    <property type="match status" value="1"/>
</dbReference>
<dbReference type="SUPFAM" id="SSF55729">
    <property type="entry name" value="Acyl-CoA N-acyltransferases (Nat)"/>
    <property type="match status" value="1"/>
</dbReference>
<accession>A0ABV6YMI3</accession>
<dbReference type="Proteomes" id="UP001593833">
    <property type="component" value="Unassembled WGS sequence"/>
</dbReference>
<gene>
    <name evidence="4" type="ORF">ACFL6M_07995</name>
</gene>